<dbReference type="InterPro" id="IPR006593">
    <property type="entry name" value="Cyt_b561/ferric_Rdtase_TM"/>
</dbReference>
<dbReference type="InterPro" id="IPR005018">
    <property type="entry name" value="DOMON_domain"/>
</dbReference>
<dbReference type="SMART" id="SM00665">
    <property type="entry name" value="B561"/>
    <property type="match status" value="1"/>
</dbReference>
<keyword evidence="3 12" id="KW-0812">Transmembrane</keyword>
<evidence type="ECO:0000256" key="11">
    <source>
        <dbReference type="PIRSR" id="PIRSR037471-1"/>
    </source>
</evidence>
<keyword evidence="5 13" id="KW-0732">Signal</keyword>
<dbReference type="CDD" id="cd08760">
    <property type="entry name" value="Cyt_b561_FRRS1_like"/>
    <property type="match status" value="1"/>
</dbReference>
<proteinExistence type="predicted"/>
<feature type="transmembrane region" description="Helical" evidence="12">
    <location>
        <begin position="311"/>
        <end position="331"/>
    </location>
</feature>
<keyword evidence="4 11" id="KW-0479">Metal-binding</keyword>
<organism evidence="16 17">
    <name type="scientific">Dillenia turbinata</name>
    <dbReference type="NCBI Taxonomy" id="194707"/>
    <lineage>
        <taxon>Eukaryota</taxon>
        <taxon>Viridiplantae</taxon>
        <taxon>Streptophyta</taxon>
        <taxon>Embryophyta</taxon>
        <taxon>Tracheophyta</taxon>
        <taxon>Spermatophyta</taxon>
        <taxon>Magnoliopsida</taxon>
        <taxon>eudicotyledons</taxon>
        <taxon>Gunneridae</taxon>
        <taxon>Pentapetalae</taxon>
        <taxon>Dilleniales</taxon>
        <taxon>Dilleniaceae</taxon>
        <taxon>Dillenia</taxon>
    </lineage>
</organism>
<keyword evidence="6 10" id="KW-0249">Electron transport</keyword>
<evidence type="ECO:0000256" key="5">
    <source>
        <dbReference type="ARBA" id="ARBA00022729"/>
    </source>
</evidence>
<dbReference type="FunFam" id="1.20.120.1770:FF:000007">
    <property type="entry name" value="Cytochrome b561 and DOMON domain-containing protein"/>
    <property type="match status" value="1"/>
</dbReference>
<dbReference type="CDD" id="cd09629">
    <property type="entry name" value="DOMON_CIL1_like"/>
    <property type="match status" value="1"/>
</dbReference>
<keyword evidence="2 10" id="KW-0813">Transport</keyword>
<dbReference type="GO" id="GO:0016020">
    <property type="term" value="C:membrane"/>
    <property type="evidence" value="ECO:0007669"/>
    <property type="project" value="UniProtKB-SubCell"/>
</dbReference>
<dbReference type="PANTHER" id="PTHR23130">
    <property type="entry name" value="CYTOCHROME B561 AND DOMON DOMAIN-CONTAINING PROTEIN"/>
    <property type="match status" value="1"/>
</dbReference>
<dbReference type="Gene3D" id="1.20.120.1770">
    <property type="match status" value="1"/>
</dbReference>
<evidence type="ECO:0000256" key="1">
    <source>
        <dbReference type="ARBA" id="ARBA00004141"/>
    </source>
</evidence>
<gene>
    <name evidence="16" type="ORF">RJ641_017184</name>
</gene>
<dbReference type="Proteomes" id="UP001370490">
    <property type="component" value="Unassembled WGS sequence"/>
</dbReference>
<evidence type="ECO:0000256" key="6">
    <source>
        <dbReference type="ARBA" id="ARBA00022982"/>
    </source>
</evidence>
<evidence type="ECO:0000313" key="16">
    <source>
        <dbReference type="EMBL" id="KAK6918762.1"/>
    </source>
</evidence>
<feature type="transmembrane region" description="Helical" evidence="12">
    <location>
        <begin position="212"/>
        <end position="230"/>
    </location>
</feature>
<dbReference type="GO" id="GO:0046872">
    <property type="term" value="F:metal ion binding"/>
    <property type="evidence" value="ECO:0007669"/>
    <property type="project" value="UniProtKB-KW"/>
</dbReference>
<keyword evidence="7 12" id="KW-1133">Transmembrane helix</keyword>
<comment type="caution">
    <text evidence="16">The sequence shown here is derived from an EMBL/GenBank/DDBJ whole genome shotgun (WGS) entry which is preliminary data.</text>
</comment>
<evidence type="ECO:0000256" key="8">
    <source>
        <dbReference type="ARBA" id="ARBA00023136"/>
    </source>
</evidence>
<evidence type="ECO:0000313" key="17">
    <source>
        <dbReference type="Proteomes" id="UP001370490"/>
    </source>
</evidence>
<protein>
    <recommendedName>
        <fullName evidence="10">Cytochrome b561 and DOMON domain-containing protein</fullName>
    </recommendedName>
</protein>
<feature type="binding site" description="axial binding residue" evidence="11">
    <location>
        <position position="211"/>
    </location>
    <ligand>
        <name>heme b</name>
        <dbReference type="ChEBI" id="CHEBI:60344"/>
        <label>1</label>
    </ligand>
    <ligandPart>
        <name>Fe</name>
        <dbReference type="ChEBI" id="CHEBI:18248"/>
    </ligandPart>
</feature>
<feature type="transmembrane region" description="Helical" evidence="12">
    <location>
        <begin position="282"/>
        <end position="299"/>
    </location>
</feature>
<feature type="domain" description="Cytochrome b561" evidence="15">
    <location>
        <begin position="171"/>
        <end position="370"/>
    </location>
</feature>
<feature type="binding site" description="axial binding residue" evidence="11">
    <location>
        <position position="247"/>
    </location>
    <ligand>
        <name>heme b</name>
        <dbReference type="ChEBI" id="CHEBI:60344"/>
        <label>1</label>
    </ligand>
    <ligandPart>
        <name>Fe</name>
        <dbReference type="ChEBI" id="CHEBI:18248"/>
    </ligandPart>
</feature>
<evidence type="ECO:0000259" key="14">
    <source>
        <dbReference type="PROSITE" id="PS50836"/>
    </source>
</evidence>
<keyword evidence="8 10" id="KW-0472">Membrane</keyword>
<comment type="function">
    <text evidence="9">May act as a catecholamine-responsive trans-membrane electron transporter.</text>
</comment>
<dbReference type="PANTHER" id="PTHR23130:SF199">
    <property type="entry name" value="CYTOCHROME B561 AND DOMON DOMAIN-CONTAINING PROTEIN"/>
    <property type="match status" value="1"/>
</dbReference>
<evidence type="ECO:0000256" key="9">
    <source>
        <dbReference type="ARBA" id="ARBA00053871"/>
    </source>
</evidence>
<dbReference type="Pfam" id="PF03188">
    <property type="entry name" value="Cytochrom_B561"/>
    <property type="match status" value="1"/>
</dbReference>
<dbReference type="InterPro" id="IPR017214">
    <property type="entry name" value="UCP037471"/>
</dbReference>
<evidence type="ECO:0000256" key="4">
    <source>
        <dbReference type="ARBA" id="ARBA00022723"/>
    </source>
</evidence>
<dbReference type="PROSITE" id="PS50939">
    <property type="entry name" value="CYTOCHROME_B561"/>
    <property type="match status" value="1"/>
</dbReference>
<feature type="binding site" description="axial binding residue" evidence="11">
    <location>
        <position position="315"/>
    </location>
    <ligand>
        <name>heme b</name>
        <dbReference type="ChEBI" id="CHEBI:60344"/>
        <label>1</label>
    </ligand>
    <ligandPart>
        <name>Fe</name>
        <dbReference type="ChEBI" id="CHEBI:18248"/>
    </ligandPart>
</feature>
<feature type="domain" description="DOMON" evidence="14">
    <location>
        <begin position="50"/>
        <end position="164"/>
    </location>
</feature>
<evidence type="ECO:0000256" key="10">
    <source>
        <dbReference type="PIRNR" id="PIRNR037471"/>
    </source>
</evidence>
<evidence type="ECO:0000256" key="3">
    <source>
        <dbReference type="ARBA" id="ARBA00022692"/>
    </source>
</evidence>
<dbReference type="InterPro" id="IPR045265">
    <property type="entry name" value="AIR12_DOMON"/>
</dbReference>
<evidence type="ECO:0000256" key="13">
    <source>
        <dbReference type="SAM" id="SignalP"/>
    </source>
</evidence>
<sequence>MENINMALRTLFFMFALFFTLFSSSSAQTCKNYSFSNNKLYSSCVDLSQLDSYLHWTYNSSANTVDIAYRQPGATSSKWIAWAINPTSSGMKGAQALVAYINSSNLPHAYTSPISGFNTQLQEGDLSFGVPKISAEYSNNEMIIFATVNLSSIGTKVNQVWQIGPVTGNSLGRHSITNSANMNSLGTIDFQSGNSTQSSSRESRQSKKNTHGLLNAVSWGILMPIGVIIARYVKVFEAADPAWFYLHVACQSSAYIVGVAGWGTGMKLGSDSPVEQTTHRNIGIALFCLGTLQVFALLLRPKKDHKFRLYWNIYHHSIGYTVILLSQINIFKGLDILDPEDKWKHAYIGILVALAAIAVVLEAYTWFIAIKRKRSAAVKYPHEANGTNGYGGSNGYYGARSQVRLSLPGLVAVVAHEQSLALGPKATEMAHLHLYSE</sequence>
<dbReference type="Pfam" id="PF04526">
    <property type="entry name" value="DUF568"/>
    <property type="match status" value="1"/>
</dbReference>
<dbReference type="EMBL" id="JBAMMX010000022">
    <property type="protein sequence ID" value="KAK6918762.1"/>
    <property type="molecule type" value="Genomic_DNA"/>
</dbReference>
<evidence type="ECO:0000259" key="15">
    <source>
        <dbReference type="PROSITE" id="PS50939"/>
    </source>
</evidence>
<feature type="transmembrane region" description="Helical" evidence="12">
    <location>
        <begin position="346"/>
        <end position="369"/>
    </location>
</feature>
<accession>A0AAN8V0H2</accession>
<keyword evidence="17" id="KW-1185">Reference proteome</keyword>
<comment type="cofactor">
    <cofactor evidence="10">
        <name>heme b</name>
        <dbReference type="ChEBI" id="CHEBI:60344"/>
    </cofactor>
    <text evidence="10">Binds 2 heme b groups non-covalently.</text>
</comment>
<dbReference type="PIRSF" id="PIRSF037471">
    <property type="entry name" value="UCP037471"/>
    <property type="match status" value="1"/>
</dbReference>
<feature type="binding site" description="axial binding residue" evidence="11">
    <location>
        <position position="279"/>
    </location>
    <ligand>
        <name>heme b</name>
        <dbReference type="ChEBI" id="CHEBI:60344"/>
        <label>1</label>
    </ligand>
    <ligandPart>
        <name>Fe</name>
        <dbReference type="ChEBI" id="CHEBI:18248"/>
    </ligandPart>
</feature>
<dbReference type="PROSITE" id="PS50836">
    <property type="entry name" value="DOMON"/>
    <property type="match status" value="1"/>
</dbReference>
<feature type="chain" id="PRO_5042815307" description="Cytochrome b561 and DOMON domain-containing protein" evidence="13">
    <location>
        <begin position="28"/>
        <end position="437"/>
    </location>
</feature>
<name>A0AAN8V0H2_9MAGN</name>
<feature type="signal peptide" evidence="13">
    <location>
        <begin position="1"/>
        <end position="27"/>
    </location>
</feature>
<evidence type="ECO:0000256" key="7">
    <source>
        <dbReference type="ARBA" id="ARBA00022989"/>
    </source>
</evidence>
<keyword evidence="11" id="KW-0408">Iron</keyword>
<comment type="subcellular location">
    <subcellularLocation>
        <location evidence="1">Membrane</location>
        <topology evidence="1">Multi-pass membrane protein</topology>
    </subcellularLocation>
</comment>
<reference evidence="16 17" key="1">
    <citation type="submission" date="2023-12" db="EMBL/GenBank/DDBJ databases">
        <title>A high-quality genome assembly for Dillenia turbinata (Dilleniales).</title>
        <authorList>
            <person name="Chanderbali A."/>
        </authorList>
    </citation>
    <scope>NUCLEOTIDE SEQUENCE [LARGE SCALE GENOMIC DNA]</scope>
    <source>
        <strain evidence="16">LSX21</strain>
        <tissue evidence="16">Leaf</tissue>
    </source>
</reference>
<evidence type="ECO:0000256" key="12">
    <source>
        <dbReference type="SAM" id="Phobius"/>
    </source>
</evidence>
<dbReference type="AlphaFoldDB" id="A0AAN8V0H2"/>
<evidence type="ECO:0000256" key="2">
    <source>
        <dbReference type="ARBA" id="ARBA00022448"/>
    </source>
</evidence>